<evidence type="ECO:0000256" key="1">
    <source>
        <dbReference type="ARBA" id="ARBA00022763"/>
    </source>
</evidence>
<dbReference type="RefSeq" id="WP_273950629.1">
    <property type="nucleotide sequence ID" value="NZ_JAQSIP010000003.1"/>
</dbReference>
<keyword evidence="3" id="KW-1185">Reference proteome</keyword>
<name>A0ABT5MX54_9BURK</name>
<reference evidence="2 3" key="1">
    <citation type="submission" date="2023-02" db="EMBL/GenBank/DDBJ databases">
        <title>Bacterial whole genomic sequence of Curvibacter sp. HBC61.</title>
        <authorList>
            <person name="Le V."/>
            <person name="Ko S.-R."/>
            <person name="Ahn C.-Y."/>
            <person name="Oh H.-M."/>
        </authorList>
    </citation>
    <scope>NUCLEOTIDE SEQUENCE [LARGE SCALE GENOMIC DNA]</scope>
    <source>
        <strain evidence="2 3">HBC61</strain>
    </source>
</reference>
<dbReference type="PANTHER" id="PTHR35369">
    <property type="entry name" value="BLR3025 PROTEIN-RELATED"/>
    <property type="match status" value="1"/>
</dbReference>
<evidence type="ECO:0000313" key="3">
    <source>
        <dbReference type="Proteomes" id="UP001528673"/>
    </source>
</evidence>
<dbReference type="Proteomes" id="UP001528673">
    <property type="component" value="Unassembled WGS sequence"/>
</dbReference>
<accession>A0ABT5MX54</accession>
<dbReference type="InterPro" id="IPR043502">
    <property type="entry name" value="DNA/RNA_pol_sf"/>
</dbReference>
<dbReference type="CDD" id="cd03468">
    <property type="entry name" value="PolY_like"/>
    <property type="match status" value="1"/>
</dbReference>
<gene>
    <name evidence="2" type="ORF">PSQ40_08630</name>
</gene>
<dbReference type="EMBL" id="JAQSIP010000003">
    <property type="protein sequence ID" value="MDD0838635.1"/>
    <property type="molecule type" value="Genomic_DNA"/>
</dbReference>
<sequence>MDDPCQAQRRRVWWALRYTPRVTCLEGAVLMELQASLRLFGGDRALLRRVLGELQALGVDRLGLAPTGRAALALARSLPPGSQRARRCGADTLTARLDALPLSCLSEAAAQAALLSRLGCRTLGQLRALPRAGVARRFGAGLLRALDQAYGRQDEVFAWESLPEQFEPQCQLPEPEAHSAALAPVLQALMQALQDWLAARQAGATGVGLRWQHDARRGCPPHGELRVHSAQASRDGAHWLRLLHEHLARVVWPAPVQAVSLRALGVQTWAPDTASLLPQDRHAGEPLAQCLERLAARLGPERVLQGELQADHRPQHRQRWWPAVAPPGTPPARSPDPALGPALGWGQPPWLLPQPLALRCVGERPHYHGALALLAGPERIEAGWWDARPGAEAGLTLRDYFVARSARAGLLWVFRVRDRGGADPLGARWYLHGVFG</sequence>
<dbReference type="PANTHER" id="PTHR35369:SF2">
    <property type="entry name" value="BLR3025 PROTEIN"/>
    <property type="match status" value="1"/>
</dbReference>
<comment type="caution">
    <text evidence="2">The sequence shown here is derived from an EMBL/GenBank/DDBJ whole genome shotgun (WGS) entry which is preliminary data.</text>
</comment>
<organism evidence="2 3">
    <name type="scientific">Curvibacter cyanobacteriorum</name>
    <dbReference type="NCBI Taxonomy" id="3026422"/>
    <lineage>
        <taxon>Bacteria</taxon>
        <taxon>Pseudomonadati</taxon>
        <taxon>Pseudomonadota</taxon>
        <taxon>Betaproteobacteria</taxon>
        <taxon>Burkholderiales</taxon>
        <taxon>Comamonadaceae</taxon>
        <taxon>Curvibacter</taxon>
    </lineage>
</organism>
<evidence type="ECO:0000313" key="2">
    <source>
        <dbReference type="EMBL" id="MDD0838635.1"/>
    </source>
</evidence>
<proteinExistence type="predicted"/>
<dbReference type="SUPFAM" id="SSF56672">
    <property type="entry name" value="DNA/RNA polymerases"/>
    <property type="match status" value="1"/>
</dbReference>
<keyword evidence="1" id="KW-0227">DNA damage</keyword>
<dbReference type="InterPro" id="IPR050356">
    <property type="entry name" value="SulA_CellDiv_inhibitor"/>
</dbReference>
<protein>
    <submittedName>
        <fullName evidence="2">DNA polymerase Y family protein</fullName>
    </submittedName>
</protein>